<dbReference type="Proteomes" id="UP000051870">
    <property type="component" value="Unassembled WGS sequence"/>
</dbReference>
<gene>
    <name evidence="1" type="ORF">PH7735_01095</name>
</gene>
<dbReference type="PANTHER" id="PTHR41260:SF1">
    <property type="entry name" value="PROTEIN ECSC"/>
    <property type="match status" value="1"/>
</dbReference>
<dbReference type="EMBL" id="CYTW01000001">
    <property type="protein sequence ID" value="CUJ89531.1"/>
    <property type="molecule type" value="Genomic_DNA"/>
</dbReference>
<reference evidence="2" key="1">
    <citation type="submission" date="2015-09" db="EMBL/GenBank/DDBJ databases">
        <authorList>
            <person name="Rodrigo-Torres Lidia"/>
            <person name="Arahal R.David."/>
        </authorList>
    </citation>
    <scope>NUCLEOTIDE SEQUENCE [LARGE SCALE GENOMIC DNA]</scope>
    <source>
        <strain evidence="2">CECT 7735</strain>
    </source>
</reference>
<dbReference type="RefSeq" id="WP_058310255.1">
    <property type="nucleotide sequence ID" value="NZ_CYTW01000001.1"/>
</dbReference>
<dbReference type="AlphaFoldDB" id="A0A0N7M8P5"/>
<name>A0A0N7M8P5_9RHOB</name>
<evidence type="ECO:0000313" key="1">
    <source>
        <dbReference type="EMBL" id="CUJ89531.1"/>
    </source>
</evidence>
<dbReference type="STRING" id="1715693.PH7735_01095"/>
<evidence type="ECO:0000313" key="2">
    <source>
        <dbReference type="Proteomes" id="UP000051870"/>
    </source>
</evidence>
<sequence length="258" mass="27368">MSHAELIWSQDHLPRDVDAELMRLALRYEAAGGAGIELLGLLGSHAEGLFEKLPEQVRMHIEGATDQSLRQAMKVAQSSRSVVGDRVGWLNTAVAGALGAAGGFGGTPTALAELPVTTMILLREIQSEAARLGFDPASENVQFDCVQVFGAAGPLARDDGADMAFVGARMALTSGSMQALVGKVVPKLSVILGKKLAVQAVPVFGAVAGAAVNYAYITYYREISHVHFGLRKLAIDSGTDHNTLVADLKNRVEYIKSR</sequence>
<dbReference type="GeneID" id="83880158"/>
<organism evidence="1 2">
    <name type="scientific">Shimia thalassica</name>
    <dbReference type="NCBI Taxonomy" id="1715693"/>
    <lineage>
        <taxon>Bacteria</taxon>
        <taxon>Pseudomonadati</taxon>
        <taxon>Pseudomonadota</taxon>
        <taxon>Alphaproteobacteria</taxon>
        <taxon>Rhodobacterales</taxon>
        <taxon>Roseobacteraceae</taxon>
    </lineage>
</organism>
<keyword evidence="2" id="KW-1185">Reference proteome</keyword>
<dbReference type="PANTHER" id="PTHR41260">
    <property type="entry name" value="PROTEIN ECSC"/>
    <property type="match status" value="1"/>
</dbReference>
<accession>A0A0N7M8P5</accession>
<proteinExistence type="predicted"/>
<protein>
    <submittedName>
        <fullName evidence="1">EcsC protein family protein</fullName>
    </submittedName>
</protein>
<dbReference type="Pfam" id="PF12787">
    <property type="entry name" value="EcsC"/>
    <property type="match status" value="1"/>
</dbReference>
<dbReference type="InterPro" id="IPR024787">
    <property type="entry name" value="EcsC"/>
</dbReference>